<evidence type="ECO:0000259" key="1">
    <source>
        <dbReference type="Pfam" id="PF00534"/>
    </source>
</evidence>
<organism evidence="3 4">
    <name type="scientific">Gilvirhabdus luticola</name>
    <dbReference type="NCBI Taxonomy" id="3079858"/>
    <lineage>
        <taxon>Bacteria</taxon>
        <taxon>Pseudomonadati</taxon>
        <taxon>Bacteroidota</taxon>
        <taxon>Flavobacteriia</taxon>
        <taxon>Flavobacteriales</taxon>
        <taxon>Flavobacteriaceae</taxon>
        <taxon>Gilvirhabdus</taxon>
    </lineage>
</organism>
<dbReference type="Proteomes" id="UP001268651">
    <property type="component" value="Unassembled WGS sequence"/>
</dbReference>
<dbReference type="SUPFAM" id="SSF53756">
    <property type="entry name" value="UDP-Glycosyltransferase/glycogen phosphorylase"/>
    <property type="match status" value="1"/>
</dbReference>
<sequence>MSKRIKILFTIPNFDTAGSGNSVYDMVKGLNKALFDPEICCFHNRGEFFTKIETLNVKTHLFPFTTPYYPLITFPQRVLKISLFFRSLNADIIHSWHWSSDFSEPLAAKLAGIPFVYTKKAMGWGNKAWRWRSKLSTKIVAVNEEMIDKYFSNMHDKVVQIPLVVDTDYFKPLSKSYTSPEGLSFEKDDFVILSVANLVPVKGIEILLQAILKINEATIKVLVVGDNNNEYGIALKEQYDHHSNIMFFGKQLDVRPYLALADVFVIPTKDEGRREGLPVAPMEAMAVERIVLGSNVSGIKEVLKAFPECLFQASDVTGLADKIKQIKQMSFIERKALAQSMRAYVEKELSIKTFINEHEILYKKILVEKP</sequence>
<feature type="domain" description="Glycosyl transferase family 1" evidence="1">
    <location>
        <begin position="183"/>
        <end position="339"/>
    </location>
</feature>
<dbReference type="Gene3D" id="3.40.50.2000">
    <property type="entry name" value="Glycogen Phosphorylase B"/>
    <property type="match status" value="2"/>
</dbReference>
<evidence type="ECO:0000259" key="2">
    <source>
        <dbReference type="Pfam" id="PF13439"/>
    </source>
</evidence>
<feature type="domain" description="Glycosyltransferase subfamily 4-like N-terminal" evidence="2">
    <location>
        <begin position="18"/>
        <end position="168"/>
    </location>
</feature>
<protein>
    <submittedName>
        <fullName evidence="3">Glycosyltransferase</fullName>
        <ecNumber evidence="3">2.4.-.-</ecNumber>
    </submittedName>
</protein>
<dbReference type="GO" id="GO:0016757">
    <property type="term" value="F:glycosyltransferase activity"/>
    <property type="evidence" value="ECO:0007669"/>
    <property type="project" value="UniProtKB-KW"/>
</dbReference>
<dbReference type="Pfam" id="PF13439">
    <property type="entry name" value="Glyco_transf_4"/>
    <property type="match status" value="1"/>
</dbReference>
<dbReference type="InterPro" id="IPR028098">
    <property type="entry name" value="Glyco_trans_4-like_N"/>
</dbReference>
<name>A0ABU3U5R2_9FLAO</name>
<dbReference type="PANTHER" id="PTHR12526">
    <property type="entry name" value="GLYCOSYLTRANSFERASE"/>
    <property type="match status" value="1"/>
</dbReference>
<proteinExistence type="predicted"/>
<dbReference type="EC" id="2.4.-.-" evidence="3"/>
<dbReference type="Pfam" id="PF00534">
    <property type="entry name" value="Glycos_transf_1"/>
    <property type="match status" value="1"/>
</dbReference>
<dbReference type="InterPro" id="IPR001296">
    <property type="entry name" value="Glyco_trans_1"/>
</dbReference>
<evidence type="ECO:0000313" key="4">
    <source>
        <dbReference type="Proteomes" id="UP001268651"/>
    </source>
</evidence>
<keyword evidence="3" id="KW-0808">Transferase</keyword>
<keyword evidence="4" id="KW-1185">Reference proteome</keyword>
<gene>
    <name evidence="3" type="ORF">RXV94_04775</name>
</gene>
<reference evidence="3 4" key="1">
    <citation type="submission" date="2023-10" db="EMBL/GenBank/DDBJ databases">
        <title>Marimonas sp. nov. isolated from tidal mud flat.</title>
        <authorList>
            <person name="Jaincy N.J."/>
            <person name="Srinivasan S."/>
            <person name="Lee S.-S."/>
        </authorList>
    </citation>
    <scope>NUCLEOTIDE SEQUENCE [LARGE SCALE GENOMIC DNA]</scope>
    <source>
        <strain evidence="3 4">MJ-SS3</strain>
    </source>
</reference>
<evidence type="ECO:0000313" key="3">
    <source>
        <dbReference type="EMBL" id="MDU8885465.1"/>
    </source>
</evidence>
<dbReference type="RefSeq" id="WP_316661345.1">
    <property type="nucleotide sequence ID" value="NZ_JAWHTF010000002.1"/>
</dbReference>
<dbReference type="EMBL" id="JAWHTF010000002">
    <property type="protein sequence ID" value="MDU8885465.1"/>
    <property type="molecule type" value="Genomic_DNA"/>
</dbReference>
<dbReference type="PANTHER" id="PTHR12526:SF630">
    <property type="entry name" value="GLYCOSYLTRANSFERASE"/>
    <property type="match status" value="1"/>
</dbReference>
<accession>A0ABU3U5R2</accession>
<comment type="caution">
    <text evidence="3">The sequence shown here is derived from an EMBL/GenBank/DDBJ whole genome shotgun (WGS) entry which is preliminary data.</text>
</comment>
<keyword evidence="3" id="KW-0328">Glycosyltransferase</keyword>